<keyword evidence="5" id="KW-0328">Glycosyltransferase</keyword>
<feature type="compositionally biased region" description="Acidic residues" evidence="14">
    <location>
        <begin position="869"/>
        <end position="885"/>
    </location>
</feature>
<dbReference type="PANTHER" id="PTHR32282">
    <property type="entry name" value="BINDING PROTEIN TRANSPEPTIDASE, PUTATIVE-RELATED"/>
    <property type="match status" value="1"/>
</dbReference>
<keyword evidence="15" id="KW-0472">Membrane</keyword>
<evidence type="ECO:0000256" key="11">
    <source>
        <dbReference type="ARBA" id="ARBA00023316"/>
    </source>
</evidence>
<dbReference type="GO" id="GO:0008955">
    <property type="term" value="F:peptidoglycan glycosyltransferase activity"/>
    <property type="evidence" value="ECO:0007669"/>
    <property type="project" value="UniProtKB-EC"/>
</dbReference>
<evidence type="ECO:0000256" key="12">
    <source>
        <dbReference type="ARBA" id="ARBA00034000"/>
    </source>
</evidence>
<evidence type="ECO:0000256" key="4">
    <source>
        <dbReference type="ARBA" id="ARBA00022670"/>
    </source>
</evidence>
<dbReference type="GO" id="GO:0008360">
    <property type="term" value="P:regulation of cell shape"/>
    <property type="evidence" value="ECO:0007669"/>
    <property type="project" value="UniProtKB-KW"/>
</dbReference>
<keyword evidence="15" id="KW-1133">Transmembrane helix</keyword>
<dbReference type="PATRIC" id="fig|217031.6.peg.2929"/>
<keyword evidence="10" id="KW-0511">Multifunctional enzyme</keyword>
<dbReference type="GO" id="GO:0009252">
    <property type="term" value="P:peptidoglycan biosynthetic process"/>
    <property type="evidence" value="ECO:0007669"/>
    <property type="project" value="UniProtKB-KW"/>
</dbReference>
<dbReference type="AlphaFoldDB" id="A0A177ZP91"/>
<feature type="transmembrane region" description="Helical" evidence="15">
    <location>
        <begin position="29"/>
        <end position="55"/>
    </location>
</feature>
<dbReference type="NCBIfam" id="TIGR02074">
    <property type="entry name" value="PBP_1a_fam"/>
    <property type="match status" value="1"/>
</dbReference>
<keyword evidence="9" id="KW-0573">Peptidoglycan synthesis</keyword>
<dbReference type="InterPro" id="IPR012338">
    <property type="entry name" value="Beta-lactam/transpept-like"/>
</dbReference>
<evidence type="ECO:0000256" key="8">
    <source>
        <dbReference type="ARBA" id="ARBA00022960"/>
    </source>
</evidence>
<evidence type="ECO:0000256" key="3">
    <source>
        <dbReference type="ARBA" id="ARBA00022645"/>
    </source>
</evidence>
<evidence type="ECO:0000256" key="5">
    <source>
        <dbReference type="ARBA" id="ARBA00022676"/>
    </source>
</evidence>
<evidence type="ECO:0000259" key="16">
    <source>
        <dbReference type="Pfam" id="PF00905"/>
    </source>
</evidence>
<accession>A0A177ZP91</accession>
<protein>
    <submittedName>
        <fullName evidence="18">Penicillin-binding protein</fullName>
    </submittedName>
</protein>
<reference evidence="18 19" key="1">
    <citation type="submission" date="2015-05" db="EMBL/GenBank/DDBJ databases">
        <title>Comparison of genome.</title>
        <authorList>
            <person name="Zheng Z."/>
            <person name="Sun M."/>
        </authorList>
    </citation>
    <scope>NUCLEOTIDE SEQUENCE [LARGE SCALE GENOMIC DNA]</scope>
    <source>
        <strain evidence="18 19">G25-74</strain>
    </source>
</reference>
<evidence type="ECO:0000313" key="18">
    <source>
        <dbReference type="EMBL" id="OAK69806.1"/>
    </source>
</evidence>
<dbReference type="GO" id="GO:0006508">
    <property type="term" value="P:proteolysis"/>
    <property type="evidence" value="ECO:0007669"/>
    <property type="project" value="UniProtKB-KW"/>
</dbReference>
<comment type="catalytic activity">
    <reaction evidence="12">
        <text>Preferential cleavage: (Ac)2-L-Lys-D-Ala-|-D-Ala. Also transpeptidation of peptidyl-alanyl moieties that are N-acyl substituents of D-alanine.</text>
        <dbReference type="EC" id="3.4.16.4"/>
    </reaction>
</comment>
<evidence type="ECO:0000256" key="14">
    <source>
        <dbReference type="SAM" id="MobiDB-lite"/>
    </source>
</evidence>
<proteinExistence type="inferred from homology"/>
<dbReference type="InterPro" id="IPR013783">
    <property type="entry name" value="Ig-like_fold"/>
</dbReference>
<keyword evidence="6" id="KW-0808">Transferase</keyword>
<dbReference type="InterPro" id="IPR050396">
    <property type="entry name" value="Glycosyltr_51/Transpeptidase"/>
</dbReference>
<name>A0A177ZP91_9BACI</name>
<feature type="compositionally biased region" description="Acidic residues" evidence="14">
    <location>
        <begin position="790"/>
        <end position="844"/>
    </location>
</feature>
<dbReference type="GO" id="GO:0030288">
    <property type="term" value="C:outer membrane-bounded periplasmic space"/>
    <property type="evidence" value="ECO:0007669"/>
    <property type="project" value="TreeGrafter"/>
</dbReference>
<evidence type="ECO:0000259" key="17">
    <source>
        <dbReference type="Pfam" id="PF00912"/>
    </source>
</evidence>
<dbReference type="OrthoDB" id="9766909at2"/>
<evidence type="ECO:0000256" key="6">
    <source>
        <dbReference type="ARBA" id="ARBA00022679"/>
    </source>
</evidence>
<dbReference type="Pfam" id="PF00912">
    <property type="entry name" value="Transgly"/>
    <property type="match status" value="1"/>
</dbReference>
<evidence type="ECO:0000256" key="15">
    <source>
        <dbReference type="SAM" id="Phobius"/>
    </source>
</evidence>
<dbReference type="STRING" id="217031.ABB05_13575"/>
<feature type="region of interest" description="Disordered" evidence="14">
    <location>
        <begin position="1"/>
        <end position="24"/>
    </location>
</feature>
<dbReference type="Gene3D" id="1.10.3810.10">
    <property type="entry name" value="Biosynthetic peptidoglycan transglycosylase-like"/>
    <property type="match status" value="1"/>
</dbReference>
<keyword evidence="4" id="KW-0645">Protease</keyword>
<dbReference type="GO" id="GO:0008658">
    <property type="term" value="F:penicillin binding"/>
    <property type="evidence" value="ECO:0007669"/>
    <property type="project" value="InterPro"/>
</dbReference>
<comment type="similarity">
    <text evidence="1">In the C-terminal section; belongs to the transpeptidase family.</text>
</comment>
<keyword evidence="19" id="KW-1185">Reference proteome</keyword>
<feature type="domain" description="Penicillin-binding protein transpeptidase" evidence="16">
    <location>
        <begin position="349"/>
        <end position="636"/>
    </location>
</feature>
<dbReference type="InterPro" id="IPR001264">
    <property type="entry name" value="Glyco_trans_51"/>
</dbReference>
<comment type="caution">
    <text evidence="18">The sequence shown here is derived from an EMBL/GenBank/DDBJ whole genome shotgun (WGS) entry which is preliminary data.</text>
</comment>
<feature type="region of interest" description="Disordered" evidence="14">
    <location>
        <begin position="776"/>
        <end position="885"/>
    </location>
</feature>
<feature type="domain" description="Glycosyl transferase family 51" evidence="17">
    <location>
        <begin position="81"/>
        <end position="254"/>
    </location>
</feature>
<dbReference type="GO" id="GO:0071555">
    <property type="term" value="P:cell wall organization"/>
    <property type="evidence" value="ECO:0007669"/>
    <property type="project" value="UniProtKB-KW"/>
</dbReference>
<dbReference type="SUPFAM" id="SSF56601">
    <property type="entry name" value="beta-lactamase/transpeptidase-like"/>
    <property type="match status" value="1"/>
</dbReference>
<keyword evidence="7" id="KW-0378">Hydrolase</keyword>
<keyword evidence="15" id="KW-0812">Transmembrane</keyword>
<gene>
    <name evidence="18" type="ORF">ABB05_13575</name>
</gene>
<evidence type="ECO:0000256" key="10">
    <source>
        <dbReference type="ARBA" id="ARBA00023268"/>
    </source>
</evidence>
<evidence type="ECO:0000256" key="1">
    <source>
        <dbReference type="ARBA" id="ARBA00007090"/>
    </source>
</evidence>
<dbReference type="Proteomes" id="UP000077881">
    <property type="component" value="Unassembled WGS sequence"/>
</dbReference>
<dbReference type="GO" id="GO:0009002">
    <property type="term" value="F:serine-type D-Ala-D-Ala carboxypeptidase activity"/>
    <property type="evidence" value="ECO:0007669"/>
    <property type="project" value="UniProtKB-EC"/>
</dbReference>
<evidence type="ECO:0000256" key="2">
    <source>
        <dbReference type="ARBA" id="ARBA00007739"/>
    </source>
</evidence>
<dbReference type="Gene3D" id="3.40.710.10">
    <property type="entry name" value="DD-peptidase/beta-lactamase superfamily"/>
    <property type="match status" value="1"/>
</dbReference>
<dbReference type="FunFam" id="1.10.3810.10:FF:000001">
    <property type="entry name" value="Penicillin-binding protein 1A"/>
    <property type="match status" value="1"/>
</dbReference>
<dbReference type="RefSeq" id="WP_064468337.1">
    <property type="nucleotide sequence ID" value="NZ_LDJR01000053.1"/>
</dbReference>
<keyword evidence="3" id="KW-0121">Carboxypeptidase</keyword>
<evidence type="ECO:0000256" key="7">
    <source>
        <dbReference type="ARBA" id="ARBA00022801"/>
    </source>
</evidence>
<dbReference type="PANTHER" id="PTHR32282:SF29">
    <property type="entry name" value="PENICILLIN-BINDING PROTEIN 1A"/>
    <property type="match status" value="1"/>
</dbReference>
<dbReference type="InterPro" id="IPR036950">
    <property type="entry name" value="PBP_transglycosylase"/>
</dbReference>
<evidence type="ECO:0000256" key="9">
    <source>
        <dbReference type="ARBA" id="ARBA00022984"/>
    </source>
</evidence>
<dbReference type="Pfam" id="PF00905">
    <property type="entry name" value="Transpeptidase"/>
    <property type="match status" value="1"/>
</dbReference>
<comment type="catalytic activity">
    <reaction evidence="13">
        <text>[GlcNAc-(1-&gt;4)-Mur2Ac(oyl-L-Ala-gamma-D-Glu-L-Lys-D-Ala-D-Ala)](n)-di-trans,octa-cis-undecaprenyl diphosphate + beta-D-GlcNAc-(1-&gt;4)-Mur2Ac(oyl-L-Ala-gamma-D-Glu-L-Lys-D-Ala-D-Ala)-di-trans,octa-cis-undecaprenyl diphosphate = [GlcNAc-(1-&gt;4)-Mur2Ac(oyl-L-Ala-gamma-D-Glu-L-Lys-D-Ala-D-Ala)](n+1)-di-trans,octa-cis-undecaprenyl diphosphate + di-trans,octa-cis-undecaprenyl diphosphate + H(+)</text>
        <dbReference type="Rhea" id="RHEA:23708"/>
        <dbReference type="Rhea" id="RHEA-COMP:9602"/>
        <dbReference type="Rhea" id="RHEA-COMP:9603"/>
        <dbReference type="ChEBI" id="CHEBI:15378"/>
        <dbReference type="ChEBI" id="CHEBI:58405"/>
        <dbReference type="ChEBI" id="CHEBI:60033"/>
        <dbReference type="ChEBI" id="CHEBI:78435"/>
        <dbReference type="EC" id="2.4.99.28"/>
    </reaction>
</comment>
<organism evidence="18 19">
    <name type="scientific">Lederbergia galactosidilytica</name>
    <dbReference type="NCBI Taxonomy" id="217031"/>
    <lineage>
        <taxon>Bacteria</taxon>
        <taxon>Bacillati</taxon>
        <taxon>Bacillota</taxon>
        <taxon>Bacilli</taxon>
        <taxon>Bacillales</taxon>
        <taxon>Bacillaceae</taxon>
        <taxon>Lederbergia</taxon>
    </lineage>
</organism>
<feature type="compositionally biased region" description="Acidic residues" evidence="14">
    <location>
        <begin position="852"/>
        <end position="861"/>
    </location>
</feature>
<evidence type="ECO:0000256" key="13">
    <source>
        <dbReference type="ARBA" id="ARBA00049902"/>
    </source>
</evidence>
<dbReference type="CDD" id="cd00063">
    <property type="entry name" value="FN3"/>
    <property type="match status" value="1"/>
</dbReference>
<dbReference type="SUPFAM" id="SSF53955">
    <property type="entry name" value="Lysozyme-like"/>
    <property type="match status" value="1"/>
</dbReference>
<dbReference type="InterPro" id="IPR001460">
    <property type="entry name" value="PCN-bd_Tpept"/>
</dbReference>
<comment type="similarity">
    <text evidence="2">In the N-terminal section; belongs to the glycosyltransferase 51 family.</text>
</comment>
<sequence>MAENYQSRVERKKKQPSNKKKQPKKARKIFKTIFLTIFILGIIGVVAGGTTFAIYAKDAPPVDDVLLIDPVASELLDVNGDVFAVVGTENRDYIEYDKIPTEMIDAVLATEDVRFFKHGGIDFRRLAGAVLANVTRGFGAEGASTLTQQVVKLSFLSEDKTLKRKAQEAWLAIKLEKEYSKEQIFEIYVNKIYYANGVNGIATAAEYYFDKDLDELELQERAFLAGIPQSPSRYDPYVHPENADRRKNTVLSLMRQHGKISKEEMEAAQNKSITDTLIPKEENKGTPYKYDSFVDQVIREVEEIGDYNVYTDGLTIHTTLDPAAQEYTEKMFFDNDVVQFPDDEMQAGLVLTDTKTGEIRAIGGNRYKDIKRGRNFATTLSERQPGSTIKPIFDYGPAIEYLNWSTYEQIVDEPYQYTTGQPIRNWDQKYGGQMSIREALYKSRNIPALKAFQAAGNDNVRDFAEKVGLEYDKIENESASIGAIADVSPLKLAGAYAAFGNEGMYNKPHTVKKIILKDNETEIVNKVSPQLAMKDSTAFMVTSMLKDVISSKAGATGSGAIIPGLPAAGKTGTTNYTQEEIEELGLNQGDVPDAWFAGYTTNYTIAVWTGYENRKKPLRAGTNDQQIAKELYRNLMTHVSQDVDTPDFEMPKSVVKAAVEKGSNPAKKPSKYTPESNIVYEYFVTGTEPKETSTNFDKLDTPSVNGKYNNDSNQIEFNWNHPDKDKKGLAFDVSIKIDGEKKSLGQLSEKSYILKDVEPEKTYSIEVIAIFEGQKSSAGTASVTVPKEEEKEEEVEEEEEETTPPEEDSTQEEEEKDDQQQEQEEGNEEEKAEQPEDNQSEGDNEQDKEQDNNEQVEDEDPGQPTNNDVPEDNPDQDASNSEEAE</sequence>
<dbReference type="InterPro" id="IPR003961">
    <property type="entry name" value="FN3_dom"/>
</dbReference>
<evidence type="ECO:0000313" key="19">
    <source>
        <dbReference type="Proteomes" id="UP000077881"/>
    </source>
</evidence>
<dbReference type="Gene3D" id="2.60.40.10">
    <property type="entry name" value="Immunoglobulins"/>
    <property type="match status" value="1"/>
</dbReference>
<keyword evidence="11" id="KW-0961">Cell wall biogenesis/degradation</keyword>
<dbReference type="EMBL" id="LDJR01000053">
    <property type="protein sequence ID" value="OAK69806.1"/>
    <property type="molecule type" value="Genomic_DNA"/>
</dbReference>
<keyword evidence="8" id="KW-0133">Cell shape</keyword>
<dbReference type="InterPro" id="IPR023346">
    <property type="entry name" value="Lysozyme-like_dom_sf"/>
</dbReference>
<feature type="compositionally biased region" description="Basic residues" evidence="14">
    <location>
        <begin position="10"/>
        <end position="24"/>
    </location>
</feature>